<dbReference type="Proteomes" id="UP001321473">
    <property type="component" value="Unassembled WGS sequence"/>
</dbReference>
<evidence type="ECO:0000256" key="4">
    <source>
        <dbReference type="ARBA" id="ARBA00022722"/>
    </source>
</evidence>
<evidence type="ECO:0000256" key="7">
    <source>
        <dbReference type="ARBA" id="ARBA00022918"/>
    </source>
</evidence>
<keyword evidence="10" id="KW-1185">Reference proteome</keyword>
<dbReference type="CDD" id="cd01647">
    <property type="entry name" value="RT_LTR"/>
    <property type="match status" value="1"/>
</dbReference>
<dbReference type="GO" id="GO:0003964">
    <property type="term" value="F:RNA-directed DNA polymerase activity"/>
    <property type="evidence" value="ECO:0007669"/>
    <property type="project" value="UniProtKB-KW"/>
</dbReference>
<reference evidence="9 10" key="1">
    <citation type="journal article" date="2023" name="Arcadia Sci">
        <title>De novo assembly of a long-read Amblyomma americanum tick genome.</title>
        <authorList>
            <person name="Chou S."/>
            <person name="Poskanzer K.E."/>
            <person name="Rollins M."/>
            <person name="Thuy-Boun P.S."/>
        </authorList>
    </citation>
    <scope>NUCLEOTIDE SEQUENCE [LARGE SCALE GENOMIC DNA]</scope>
    <source>
        <strain evidence="9">F_SG_1</strain>
        <tissue evidence="9">Salivary glands</tissue>
    </source>
</reference>
<dbReference type="InterPro" id="IPR050951">
    <property type="entry name" value="Retrovirus_Pol_polyprotein"/>
</dbReference>
<evidence type="ECO:0000256" key="6">
    <source>
        <dbReference type="ARBA" id="ARBA00022801"/>
    </source>
</evidence>
<dbReference type="SUPFAM" id="SSF56672">
    <property type="entry name" value="DNA/RNA polymerases"/>
    <property type="match status" value="1"/>
</dbReference>
<dbReference type="InterPro" id="IPR041373">
    <property type="entry name" value="RT_RNaseH"/>
</dbReference>
<dbReference type="Gene3D" id="3.10.10.10">
    <property type="entry name" value="HIV Type 1 Reverse Transcriptase, subunit A, domain 1"/>
    <property type="match status" value="1"/>
</dbReference>
<dbReference type="Gene3D" id="3.30.70.270">
    <property type="match status" value="2"/>
</dbReference>
<keyword evidence="6" id="KW-0378">Hydrolase</keyword>
<dbReference type="PANTHER" id="PTHR37984">
    <property type="entry name" value="PROTEIN CBG26694"/>
    <property type="match status" value="1"/>
</dbReference>
<name>A0AAQ4FMP9_AMBAM</name>
<evidence type="ECO:0000313" key="9">
    <source>
        <dbReference type="EMBL" id="KAK8788529.1"/>
    </source>
</evidence>
<gene>
    <name evidence="9" type="ORF">V5799_021695</name>
</gene>
<evidence type="ECO:0000256" key="5">
    <source>
        <dbReference type="ARBA" id="ARBA00022759"/>
    </source>
</evidence>
<comment type="caution">
    <text evidence="9">The sequence shown here is derived from an EMBL/GenBank/DDBJ whole genome shotgun (WGS) entry which is preliminary data.</text>
</comment>
<dbReference type="EC" id="2.7.7.49" evidence="1"/>
<evidence type="ECO:0000256" key="3">
    <source>
        <dbReference type="ARBA" id="ARBA00022695"/>
    </source>
</evidence>
<dbReference type="Pfam" id="PF00078">
    <property type="entry name" value="RVT_1"/>
    <property type="match status" value="1"/>
</dbReference>
<dbReference type="FunFam" id="3.30.70.270:FF:000020">
    <property type="entry name" value="Transposon Tf2-6 polyprotein-like Protein"/>
    <property type="match status" value="1"/>
</dbReference>
<dbReference type="InterPro" id="IPR000477">
    <property type="entry name" value="RT_dom"/>
</dbReference>
<proteinExistence type="predicted"/>
<sequence>MLDLGVIVPTKSEYTSPIILVETPGKEPRPCIDYRKLNAITRDQLYPIPNLEERVETVSKAQYVSTLDLTRGYWHVPLTDRASQYAAFISPLGTFRPLVMSFGLKNAPFCFSRLMDRVLTGTEAYALPCLDDIAAFSDNWEAQLLHLREVLTRLREAGLTVRAEKCKLGKAEVEYLGHVIGRGYRRPLDANVAAIRDYPRPSTKTDIRAFLGLAGYYQHYIPGYSEMASPLTDSLRKEEPIKVNWNTSKEQAFLALKKALTSRPVLKAPSYDRTFIVQCDASERGMGAVLSQRDENGEEHPVLFVSRKLTTREEAYSATEKECACLVWATHKLRCYLAGSRFVIETDHCPLTWLQNMSPKNGRLLRWSLALQEHNFEVRYRKGKENGNADGLSRGFVR</sequence>
<evidence type="ECO:0000313" key="10">
    <source>
        <dbReference type="Proteomes" id="UP001321473"/>
    </source>
</evidence>
<dbReference type="AlphaFoldDB" id="A0AAQ4FMP9"/>
<evidence type="ECO:0000256" key="2">
    <source>
        <dbReference type="ARBA" id="ARBA00022679"/>
    </source>
</evidence>
<dbReference type="InterPro" id="IPR043128">
    <property type="entry name" value="Rev_trsase/Diguanyl_cyclase"/>
</dbReference>
<dbReference type="InterPro" id="IPR043502">
    <property type="entry name" value="DNA/RNA_pol_sf"/>
</dbReference>
<keyword evidence="2" id="KW-0808">Transferase</keyword>
<protein>
    <recommendedName>
        <fullName evidence="1">RNA-directed DNA polymerase</fullName>
        <ecNumber evidence="1">2.7.7.49</ecNumber>
    </recommendedName>
</protein>
<evidence type="ECO:0000256" key="1">
    <source>
        <dbReference type="ARBA" id="ARBA00012493"/>
    </source>
</evidence>
<dbReference type="GO" id="GO:0004519">
    <property type="term" value="F:endonuclease activity"/>
    <property type="evidence" value="ECO:0007669"/>
    <property type="project" value="UniProtKB-KW"/>
</dbReference>
<dbReference type="GO" id="GO:0016787">
    <property type="term" value="F:hydrolase activity"/>
    <property type="evidence" value="ECO:0007669"/>
    <property type="project" value="UniProtKB-KW"/>
</dbReference>
<dbReference type="PROSITE" id="PS50878">
    <property type="entry name" value="RT_POL"/>
    <property type="match status" value="1"/>
</dbReference>
<dbReference type="Pfam" id="PF17917">
    <property type="entry name" value="RT_RNaseH"/>
    <property type="match status" value="1"/>
</dbReference>
<keyword evidence="5" id="KW-0255">Endonuclease</keyword>
<keyword evidence="4" id="KW-0540">Nuclease</keyword>
<organism evidence="9 10">
    <name type="scientific">Amblyomma americanum</name>
    <name type="common">Lone star tick</name>
    <dbReference type="NCBI Taxonomy" id="6943"/>
    <lineage>
        <taxon>Eukaryota</taxon>
        <taxon>Metazoa</taxon>
        <taxon>Ecdysozoa</taxon>
        <taxon>Arthropoda</taxon>
        <taxon>Chelicerata</taxon>
        <taxon>Arachnida</taxon>
        <taxon>Acari</taxon>
        <taxon>Parasitiformes</taxon>
        <taxon>Ixodida</taxon>
        <taxon>Ixodoidea</taxon>
        <taxon>Ixodidae</taxon>
        <taxon>Amblyomminae</taxon>
        <taxon>Amblyomma</taxon>
    </lineage>
</organism>
<keyword evidence="7" id="KW-0695">RNA-directed DNA polymerase</keyword>
<dbReference type="EMBL" id="JARKHS020000664">
    <property type="protein sequence ID" value="KAK8788529.1"/>
    <property type="molecule type" value="Genomic_DNA"/>
</dbReference>
<feature type="domain" description="Reverse transcriptase" evidence="8">
    <location>
        <begin position="2"/>
        <end position="180"/>
    </location>
</feature>
<keyword evidence="3" id="KW-0548">Nucleotidyltransferase</keyword>
<evidence type="ECO:0000259" key="8">
    <source>
        <dbReference type="PROSITE" id="PS50878"/>
    </source>
</evidence>
<accession>A0AAQ4FMP9</accession>
<dbReference type="CDD" id="cd09274">
    <property type="entry name" value="RNase_HI_RT_Ty3"/>
    <property type="match status" value="1"/>
</dbReference>
<dbReference type="PANTHER" id="PTHR37984:SF5">
    <property type="entry name" value="PROTEIN NYNRIN-LIKE"/>
    <property type="match status" value="1"/>
</dbReference>